<feature type="region of interest" description="Disordered" evidence="1">
    <location>
        <begin position="910"/>
        <end position="943"/>
    </location>
</feature>
<dbReference type="AlphaFoldDB" id="M5TRY2"/>
<dbReference type="InterPro" id="IPR002105">
    <property type="entry name" value="Dockerin_1_rpt"/>
</dbReference>
<evidence type="ECO:0000256" key="1">
    <source>
        <dbReference type="SAM" id="MobiDB-lite"/>
    </source>
</evidence>
<sequence length="1025" mass="106805">MLAAIVGSVFHDANDSFRKDETESGLSGRLVYIDQNNNARMDSGEQYALSDAAGNFAFEDMADGEYALRLFNATRTQAQTTPMSAAVLHDAVLQSDISAVIAATPLGSGGPEQRIAPAILASGANLQIVGSDGNLGTPFIFTGDIDHLSRLADGSILVANETNDGTAISIVSESLSEADALFTPGGGVSFGSLGVDDVGRGIAIGPADSETGESELYAIDRGALEVSATGVMVAAGSVITGDSTPRTNDGPTRSVISHASLVDDGNGGTTQTLAVSFWSNSDESLLSAPIVVSGASEVVAFHDEAGLLVLRSGDALSVHDVDSANLATLFTIDDTESIAGIDASRGLIVTLSPRSFGGEGSTEDAGLRLLDSETGSVVADLAIDLSAIGDIAAVSLDANLNSLAIAGAAGMTQVSLRRAGPARVQVAGTHSTPASFGVRLIGDNSAPAFSVPPVLSVAEDNDLITPAPGLLSTAVDAEGDTGFVVLPTGAPNSGLATLNPSGSLTYSPFDNFEGTDTFTVILHDGRDSTEATITINVTPVPDAPSDIEAVIDPVPENILPADVDGEFDAIGIINIIDPDQLNQFEIEVLNDNRVPDNRFDIINDQLIFVGPGRLDFETEWEIPLIISVSDPDADTTIEYATTLSITDADDPVTDILPGSASVRENRPGEIIKTITVIDEDFEDIHTLKVDDDRFEVVFGELKLKDDRALDHEAEMTVSINITASFKEDSFTKAIVITVLDAPETPQNFSLTNHSVLELEPGDIVGEMTIAGNPAANGHRLTVDDPRFIFEDSILRLADDEFIERTPGIDDEILLKVTATPESGGVEAVEVEFNIAVLENDKPFHNDDLPEDVNGNGNVTASDALAIINYLNSFGPGPVGEGDPAYGYDVNNDGMVTSLDALLVINELNTTGTSSGTVGNEPGGEPVSPRGDSGAERGIAAESKATEIAPVPKIETKIAPLGRQINLDALALGDTLSEPLQKTVDATQSEALQKAVESLAADTSKSDSDEETTDQVFGEPDIDLLG</sequence>
<dbReference type="Proteomes" id="UP000011885">
    <property type="component" value="Unassembled WGS sequence"/>
</dbReference>
<evidence type="ECO:0000313" key="2">
    <source>
        <dbReference type="EMBL" id="EMI51947.1"/>
    </source>
</evidence>
<dbReference type="Gene3D" id="2.60.40.2810">
    <property type="match status" value="1"/>
</dbReference>
<dbReference type="InterPro" id="IPR036439">
    <property type="entry name" value="Dockerin_dom_sf"/>
</dbReference>
<dbReference type="PATRIC" id="fig|1263870.3.peg.6980"/>
<name>M5TRY2_9BACT</name>
<dbReference type="SUPFAM" id="SSF63446">
    <property type="entry name" value="Type I dockerin domain"/>
    <property type="match status" value="1"/>
</dbReference>
<dbReference type="EMBL" id="ANOH01000462">
    <property type="protein sequence ID" value="EMI51947.1"/>
    <property type="molecule type" value="Genomic_DNA"/>
</dbReference>
<dbReference type="InterPro" id="IPR013783">
    <property type="entry name" value="Ig-like_fold"/>
</dbReference>
<dbReference type="Pfam" id="PF17963">
    <property type="entry name" value="Big_9"/>
    <property type="match status" value="1"/>
</dbReference>
<comment type="caution">
    <text evidence="2">The sequence shown here is derived from an EMBL/GenBank/DDBJ whole genome shotgun (WGS) entry which is preliminary data.</text>
</comment>
<reference evidence="2 3" key="1">
    <citation type="journal article" date="2013" name="Mar. Genomics">
        <title>Expression of sulfatases in Rhodopirellula baltica and the diversity of sulfatases in the genus Rhodopirellula.</title>
        <authorList>
            <person name="Wegner C.E."/>
            <person name="Richter-Heitmann T."/>
            <person name="Klindworth A."/>
            <person name="Klockow C."/>
            <person name="Richter M."/>
            <person name="Achstetter T."/>
            <person name="Glockner F.O."/>
            <person name="Harder J."/>
        </authorList>
    </citation>
    <scope>NUCLEOTIDE SEQUENCE [LARGE SCALE GENOMIC DNA]</scope>
    <source>
        <strain evidence="2 3">SM41</strain>
    </source>
</reference>
<gene>
    <name evidence="2" type="ORF">RSSM_06580</name>
</gene>
<feature type="region of interest" description="Disordered" evidence="1">
    <location>
        <begin position="994"/>
        <end position="1025"/>
    </location>
</feature>
<protein>
    <submittedName>
        <fullName evidence="2">Uncharacterized protein</fullName>
    </submittedName>
</protein>
<keyword evidence="3" id="KW-1185">Reference proteome</keyword>
<organism evidence="2 3">
    <name type="scientific">Rhodopirellula sallentina SM41</name>
    <dbReference type="NCBI Taxonomy" id="1263870"/>
    <lineage>
        <taxon>Bacteria</taxon>
        <taxon>Pseudomonadati</taxon>
        <taxon>Planctomycetota</taxon>
        <taxon>Planctomycetia</taxon>
        <taxon>Pirellulales</taxon>
        <taxon>Pirellulaceae</taxon>
        <taxon>Rhodopirellula</taxon>
    </lineage>
</organism>
<evidence type="ECO:0000313" key="3">
    <source>
        <dbReference type="Proteomes" id="UP000011885"/>
    </source>
</evidence>
<dbReference type="CDD" id="cd14256">
    <property type="entry name" value="Dockerin_I"/>
    <property type="match status" value="1"/>
</dbReference>
<dbReference type="Gene3D" id="2.60.40.10">
    <property type="entry name" value="Immunoglobulins"/>
    <property type="match status" value="1"/>
</dbReference>
<dbReference type="Gene3D" id="1.10.1330.10">
    <property type="entry name" value="Dockerin domain"/>
    <property type="match status" value="1"/>
</dbReference>
<dbReference type="SUPFAM" id="SSF117074">
    <property type="entry name" value="Hypothetical protein PA1324"/>
    <property type="match status" value="1"/>
</dbReference>
<accession>M5TRY2</accession>
<dbReference type="GO" id="GO:0004553">
    <property type="term" value="F:hydrolase activity, hydrolyzing O-glycosyl compounds"/>
    <property type="evidence" value="ECO:0007669"/>
    <property type="project" value="InterPro"/>
</dbReference>
<proteinExistence type="predicted"/>
<dbReference type="Pfam" id="PF00404">
    <property type="entry name" value="Dockerin_1"/>
    <property type="match status" value="1"/>
</dbReference>
<dbReference type="GO" id="GO:0000272">
    <property type="term" value="P:polysaccharide catabolic process"/>
    <property type="evidence" value="ECO:0007669"/>
    <property type="project" value="InterPro"/>
</dbReference>